<evidence type="ECO:0000313" key="1">
    <source>
        <dbReference type="Ensembl" id="ENSOSUP00000010742.1"/>
    </source>
</evidence>
<keyword evidence="2" id="KW-1185">Reference proteome</keyword>
<proteinExistence type="predicted"/>
<sequence>YLFHHNFYTVVILGVYFPPCPVVERAGSFSTLCPPRARDEGGSGEHGVMSLTPISWRSPQIHVSLAVKETEGANFCRSSLFNLLVSCPTAAEQVTKAPLEQQQRMLAVPSLLLCLCKTRGQG</sequence>
<dbReference type="Proteomes" id="UP000694552">
    <property type="component" value="Unplaced"/>
</dbReference>
<reference evidence="1" key="2">
    <citation type="submission" date="2025-09" db="UniProtKB">
        <authorList>
            <consortium name="Ensembl"/>
        </authorList>
    </citation>
    <scope>IDENTIFICATION</scope>
</reference>
<organism evidence="1 2">
    <name type="scientific">Otus sunia</name>
    <name type="common">Oriental scops-owl</name>
    <dbReference type="NCBI Taxonomy" id="257818"/>
    <lineage>
        <taxon>Eukaryota</taxon>
        <taxon>Metazoa</taxon>
        <taxon>Chordata</taxon>
        <taxon>Craniata</taxon>
        <taxon>Vertebrata</taxon>
        <taxon>Euteleostomi</taxon>
        <taxon>Archelosauria</taxon>
        <taxon>Archosauria</taxon>
        <taxon>Dinosauria</taxon>
        <taxon>Saurischia</taxon>
        <taxon>Theropoda</taxon>
        <taxon>Coelurosauria</taxon>
        <taxon>Aves</taxon>
        <taxon>Neognathae</taxon>
        <taxon>Neoaves</taxon>
        <taxon>Telluraves</taxon>
        <taxon>Strigiformes</taxon>
        <taxon>Strigidae</taxon>
        <taxon>Otus</taxon>
    </lineage>
</organism>
<name>A0A8C8AVX5_9STRI</name>
<evidence type="ECO:0000313" key="2">
    <source>
        <dbReference type="Proteomes" id="UP000694552"/>
    </source>
</evidence>
<dbReference type="Ensembl" id="ENSOSUT00000011119.1">
    <property type="protein sequence ID" value="ENSOSUP00000010742.1"/>
    <property type="gene ID" value="ENSOSUG00000007811.1"/>
</dbReference>
<reference evidence="1" key="1">
    <citation type="submission" date="2025-08" db="UniProtKB">
        <authorList>
            <consortium name="Ensembl"/>
        </authorList>
    </citation>
    <scope>IDENTIFICATION</scope>
</reference>
<protein>
    <submittedName>
        <fullName evidence="1">Uncharacterized protein</fullName>
    </submittedName>
</protein>
<accession>A0A8C8AVX5</accession>
<dbReference type="AlphaFoldDB" id="A0A8C8AVX5"/>